<dbReference type="EMBL" id="JBHSWB010000002">
    <property type="protein sequence ID" value="MFC6662876.1"/>
    <property type="molecule type" value="Genomic_DNA"/>
</dbReference>
<keyword evidence="2" id="KW-1185">Reference proteome</keyword>
<evidence type="ECO:0000313" key="2">
    <source>
        <dbReference type="Proteomes" id="UP001596317"/>
    </source>
</evidence>
<protein>
    <submittedName>
        <fullName evidence="1">ParA family protein</fullName>
    </submittedName>
</protein>
<accession>A0ABW1ZQ93</accession>
<dbReference type="Proteomes" id="UP001596317">
    <property type="component" value="Unassembled WGS sequence"/>
</dbReference>
<name>A0ABW1ZQ93_9DEIO</name>
<reference evidence="2" key="1">
    <citation type="journal article" date="2019" name="Int. J. Syst. Evol. Microbiol.">
        <title>The Global Catalogue of Microorganisms (GCM) 10K type strain sequencing project: providing services to taxonomists for standard genome sequencing and annotation.</title>
        <authorList>
            <consortium name="The Broad Institute Genomics Platform"/>
            <consortium name="The Broad Institute Genome Sequencing Center for Infectious Disease"/>
            <person name="Wu L."/>
            <person name="Ma J."/>
        </authorList>
    </citation>
    <scope>NUCLEOTIDE SEQUENCE [LARGE SCALE GENOMIC DNA]</scope>
    <source>
        <strain evidence="2">CCUG 63830</strain>
    </source>
</reference>
<comment type="caution">
    <text evidence="1">The sequence shown here is derived from an EMBL/GenBank/DDBJ whole genome shotgun (WGS) entry which is preliminary data.</text>
</comment>
<proteinExistence type="predicted"/>
<sequence length="99" mass="11015">MIVPVPTRQKGLDALPGLKVALASYKKVLPKLDVALYVPTFYDARRLHDREVLADLRAKLAPWLSLCPSGKRCGWTPPCRAHRWACTRRAVPCTAMCSA</sequence>
<evidence type="ECO:0000313" key="1">
    <source>
        <dbReference type="EMBL" id="MFC6662876.1"/>
    </source>
</evidence>
<gene>
    <name evidence="1" type="ORF">ACFP90_22805</name>
</gene>
<organism evidence="1 2">
    <name type="scientific">Deinococcus multiflagellatus</name>
    <dbReference type="NCBI Taxonomy" id="1656887"/>
    <lineage>
        <taxon>Bacteria</taxon>
        <taxon>Thermotogati</taxon>
        <taxon>Deinococcota</taxon>
        <taxon>Deinococci</taxon>
        <taxon>Deinococcales</taxon>
        <taxon>Deinococcaceae</taxon>
        <taxon>Deinococcus</taxon>
    </lineage>
</organism>